<sequence>LCHVSAVDFWAVRRSPTLQPFAYAPLHPPSGSTSFLSLALWLLDPHLHLGLLTTWILGVYLHCHHASDHPHCGM</sequence>
<evidence type="ECO:0000313" key="1">
    <source>
        <dbReference type="EMBL" id="KAL0158884.1"/>
    </source>
</evidence>
<name>A0ABD0N9W8_CIRMR</name>
<feature type="non-terminal residue" evidence="1">
    <location>
        <position position="74"/>
    </location>
</feature>
<evidence type="ECO:0000313" key="2">
    <source>
        <dbReference type="Proteomes" id="UP001529510"/>
    </source>
</evidence>
<dbReference type="EMBL" id="JAMKFB020000023">
    <property type="protein sequence ID" value="KAL0158884.1"/>
    <property type="molecule type" value="Genomic_DNA"/>
</dbReference>
<comment type="caution">
    <text evidence="1">The sequence shown here is derived from an EMBL/GenBank/DDBJ whole genome shotgun (WGS) entry which is preliminary data.</text>
</comment>
<gene>
    <name evidence="1" type="ORF">M9458_046960</name>
</gene>
<dbReference type="Proteomes" id="UP001529510">
    <property type="component" value="Unassembled WGS sequence"/>
</dbReference>
<reference evidence="1 2" key="1">
    <citation type="submission" date="2024-05" db="EMBL/GenBank/DDBJ databases">
        <title>Genome sequencing and assembly of Indian major carp, Cirrhinus mrigala (Hamilton, 1822).</title>
        <authorList>
            <person name="Mohindra V."/>
            <person name="Chowdhury L.M."/>
            <person name="Lal K."/>
            <person name="Jena J.K."/>
        </authorList>
    </citation>
    <scope>NUCLEOTIDE SEQUENCE [LARGE SCALE GENOMIC DNA]</scope>
    <source>
        <strain evidence="1">CM1030</strain>
        <tissue evidence="1">Blood</tissue>
    </source>
</reference>
<organism evidence="1 2">
    <name type="scientific">Cirrhinus mrigala</name>
    <name type="common">Mrigala</name>
    <dbReference type="NCBI Taxonomy" id="683832"/>
    <lineage>
        <taxon>Eukaryota</taxon>
        <taxon>Metazoa</taxon>
        <taxon>Chordata</taxon>
        <taxon>Craniata</taxon>
        <taxon>Vertebrata</taxon>
        <taxon>Euteleostomi</taxon>
        <taxon>Actinopterygii</taxon>
        <taxon>Neopterygii</taxon>
        <taxon>Teleostei</taxon>
        <taxon>Ostariophysi</taxon>
        <taxon>Cypriniformes</taxon>
        <taxon>Cyprinidae</taxon>
        <taxon>Labeoninae</taxon>
        <taxon>Labeonini</taxon>
        <taxon>Cirrhinus</taxon>
    </lineage>
</organism>
<dbReference type="AlphaFoldDB" id="A0ABD0N9W8"/>
<feature type="non-terminal residue" evidence="1">
    <location>
        <position position="1"/>
    </location>
</feature>
<protein>
    <submittedName>
        <fullName evidence="1">Uncharacterized protein</fullName>
    </submittedName>
</protein>
<accession>A0ABD0N9W8</accession>
<proteinExistence type="predicted"/>
<keyword evidence="2" id="KW-1185">Reference proteome</keyword>